<gene>
    <name evidence="1" type="primary">6</name>
</gene>
<dbReference type="PANTHER" id="PTHR31016">
    <property type="entry name" value="OS04G0228100 PROTEIN"/>
    <property type="match status" value="1"/>
</dbReference>
<dbReference type="PANTHER" id="PTHR31016:SF5">
    <property type="entry name" value="EXPRESSED PROTEIN"/>
    <property type="match status" value="1"/>
</dbReference>
<organism evidence="1">
    <name type="scientific">Sorghum bicolor</name>
    <name type="common">Sorghum</name>
    <name type="synonym">Sorghum vulgare</name>
    <dbReference type="NCBI Taxonomy" id="4558"/>
    <lineage>
        <taxon>Eukaryota</taxon>
        <taxon>Viridiplantae</taxon>
        <taxon>Streptophyta</taxon>
        <taxon>Embryophyta</taxon>
        <taxon>Tracheophyta</taxon>
        <taxon>Spermatophyta</taxon>
        <taxon>Magnoliopsida</taxon>
        <taxon>Liliopsida</taxon>
        <taxon>Poales</taxon>
        <taxon>Poaceae</taxon>
        <taxon>PACMAD clade</taxon>
        <taxon>Panicoideae</taxon>
        <taxon>Andropogonodae</taxon>
        <taxon>Andropogoneae</taxon>
        <taxon>Sorghinae</taxon>
        <taxon>Sorghum</taxon>
    </lineage>
</organism>
<reference evidence="1" key="1">
    <citation type="journal article" date="2002" name="Plant Physiol.">
        <title>Comparative sequence analysis of the sorghum Rph region and the maize Rp1 resistance gene complex.</title>
        <authorList>
            <person name="Ramakrishna W."/>
            <person name="Emberton J."/>
            <person name="SanMiguel P."/>
            <person name="Ogden M."/>
            <person name="Llaca V."/>
            <person name="Messing J."/>
            <person name="Bennetzen J.L."/>
        </authorList>
    </citation>
    <scope>NUCLEOTIDE SEQUENCE</scope>
</reference>
<protein>
    <submittedName>
        <fullName evidence="1">BE599243-like protein</fullName>
    </submittedName>
</protein>
<accession>Q84YF2</accession>
<dbReference type="EMBL" id="AY144442">
    <property type="protein sequence ID" value="AAO16709.1"/>
    <property type="molecule type" value="Genomic_DNA"/>
</dbReference>
<name>Q84YF2_SORBI</name>
<reference evidence="1" key="2">
    <citation type="submission" date="2002-08" db="EMBL/GenBank/DDBJ databases">
        <title>Sequence and physical map analysis of Rp1 region of maize and sorghum.</title>
        <authorList>
            <person name="Ramakrishna W."/>
            <person name="Emberton J."/>
            <person name="SanMiguel P."/>
            <person name="Ogden M."/>
            <person name="Llaca V."/>
            <person name="Linton E."/>
            <person name="Messing J."/>
            <person name="Bennetzen J.L."/>
        </authorList>
    </citation>
    <scope>NUCLEOTIDE SEQUENCE</scope>
</reference>
<sequence>MAAKAKLLLYEQKSIESIQILRSRDISMQLETLLSHESRLAQENLTYASENRFLRETVHFYQFTTQDNALLDDEGTDVGI</sequence>
<dbReference type="AlphaFoldDB" id="Q84YF2"/>
<evidence type="ECO:0000313" key="1">
    <source>
        <dbReference type="EMBL" id="AAO16709.1"/>
    </source>
</evidence>
<proteinExistence type="predicted"/>